<feature type="region of interest" description="Disordered" evidence="1">
    <location>
        <begin position="60"/>
        <end position="90"/>
    </location>
</feature>
<reference evidence="3 5" key="1">
    <citation type="submission" date="2016-01" db="EMBL/GenBank/DDBJ databases">
        <title>The new phylogeny of the genus Mycobacterium.</title>
        <authorList>
            <person name="Tarcisio F."/>
            <person name="Conor M."/>
            <person name="Antonella G."/>
            <person name="Elisabetta G."/>
            <person name="Giulia F.S."/>
            <person name="Sara T."/>
            <person name="Anna F."/>
            <person name="Clotilde B."/>
            <person name="Roberto B."/>
            <person name="Veronica D.S."/>
            <person name="Fabio R."/>
            <person name="Monica P."/>
            <person name="Olivier J."/>
            <person name="Enrico T."/>
            <person name="Nicola S."/>
        </authorList>
    </citation>
    <scope>NUCLEOTIDE SEQUENCE [LARGE SCALE GENOMIC DNA]</scope>
    <source>
        <strain evidence="3 5">DSM 44160</strain>
    </source>
</reference>
<proteinExistence type="predicted"/>
<reference evidence="2 4" key="2">
    <citation type="submission" date="2016-06" db="EMBL/GenBank/DDBJ databases">
        <authorList>
            <person name="Kjaerup R.B."/>
            <person name="Dalgaard T.S."/>
            <person name="Juul-Madsen H.R."/>
        </authorList>
    </citation>
    <scope>NUCLEOTIDE SEQUENCE [LARGE SCALE GENOMIC DNA]</scope>
    <source>
        <strain evidence="2 4">1245752.6</strain>
    </source>
</reference>
<comment type="caution">
    <text evidence="2">The sequence shown here is derived from an EMBL/GenBank/DDBJ whole genome shotgun (WGS) entry which is preliminary data.</text>
</comment>
<evidence type="ECO:0000313" key="2">
    <source>
        <dbReference type="EMBL" id="OBS03111.1"/>
    </source>
</evidence>
<sequence length="90" mass="9495">MTEVTNRGGSRATGLTMTDQRRVMHNREKICMPVNEAVSRPGGGRMVGDRMAANQPAMGMPALAKSEPGSGAIRGKTAAADKSDEQMDSC</sequence>
<accession>A0A1A6BLE1</accession>
<evidence type="ECO:0000313" key="5">
    <source>
        <dbReference type="Proteomes" id="UP000193928"/>
    </source>
</evidence>
<dbReference type="EMBL" id="MAEM01000106">
    <property type="protein sequence ID" value="OBS03111.1"/>
    <property type="molecule type" value="Genomic_DNA"/>
</dbReference>
<evidence type="ECO:0000256" key="1">
    <source>
        <dbReference type="SAM" id="MobiDB-lite"/>
    </source>
</evidence>
<dbReference type="Proteomes" id="UP000193928">
    <property type="component" value="Unassembled WGS sequence"/>
</dbReference>
<protein>
    <submittedName>
        <fullName evidence="2">Uncharacterized protein</fullName>
    </submittedName>
</protein>
<evidence type="ECO:0000313" key="4">
    <source>
        <dbReference type="Proteomes" id="UP000093757"/>
    </source>
</evidence>
<dbReference type="EMBL" id="LQOY01000050">
    <property type="protein sequence ID" value="ORV92241.1"/>
    <property type="molecule type" value="Genomic_DNA"/>
</dbReference>
<keyword evidence="5" id="KW-1185">Reference proteome</keyword>
<dbReference type="AlphaFoldDB" id="A0A1A6BLE1"/>
<feature type="compositionally biased region" description="Basic and acidic residues" evidence="1">
    <location>
        <begin position="79"/>
        <end position="90"/>
    </location>
</feature>
<dbReference type="Proteomes" id="UP000093757">
    <property type="component" value="Unassembled WGS sequence"/>
</dbReference>
<organism evidence="2 4">
    <name type="scientific">Mycobacterium gordonae</name>
    <dbReference type="NCBI Taxonomy" id="1778"/>
    <lineage>
        <taxon>Bacteria</taxon>
        <taxon>Bacillati</taxon>
        <taxon>Actinomycetota</taxon>
        <taxon>Actinomycetes</taxon>
        <taxon>Mycobacteriales</taxon>
        <taxon>Mycobacteriaceae</taxon>
        <taxon>Mycobacterium</taxon>
    </lineage>
</organism>
<name>A0A1A6BLE1_MYCGO</name>
<gene>
    <name evidence="2" type="ORF">A9W98_11295</name>
    <name evidence="3" type="ORF">AWC08_19705</name>
</gene>
<evidence type="ECO:0000313" key="3">
    <source>
        <dbReference type="EMBL" id="ORV92241.1"/>
    </source>
</evidence>